<evidence type="ECO:0000256" key="2">
    <source>
        <dbReference type="ARBA" id="ARBA00022729"/>
    </source>
</evidence>
<dbReference type="FunCoup" id="A0A4V3CTQ2">
    <property type="interactions" value="52"/>
</dbReference>
<dbReference type="GO" id="GO:0009279">
    <property type="term" value="C:cell outer membrane"/>
    <property type="evidence" value="ECO:0007669"/>
    <property type="project" value="TreeGrafter"/>
</dbReference>
<dbReference type="PANTHER" id="PTHR36504">
    <property type="entry name" value="LIPOPOLYSACCHARIDE EXPORT SYSTEM PROTEIN LPTA"/>
    <property type="match status" value="1"/>
</dbReference>
<accession>A0A4V3CTQ2</accession>
<comment type="subunit">
    <text evidence="4">Component of the lipopolysaccharide transport and assembly complex.</text>
</comment>
<keyword evidence="2 4" id="KW-0732">Signal</keyword>
<dbReference type="HAMAP" id="MF_01914">
    <property type="entry name" value="LPS_assembly_LptA"/>
    <property type="match status" value="1"/>
</dbReference>
<feature type="domain" description="Organic solvent tolerance-like N-terminal" evidence="5">
    <location>
        <begin position="42"/>
        <end position="158"/>
    </location>
</feature>
<keyword evidence="3 4" id="KW-0574">Periplasm</keyword>
<reference evidence="6 7" key="1">
    <citation type="submission" date="2019-03" db="EMBL/GenBank/DDBJ databases">
        <title>Genomic Encyclopedia of Type Strains, Phase IV (KMG-IV): sequencing the most valuable type-strain genomes for metagenomic binning, comparative biology and taxonomic classification.</title>
        <authorList>
            <person name="Goeker M."/>
        </authorList>
    </citation>
    <scope>NUCLEOTIDE SEQUENCE [LARGE SCALE GENOMIC DNA]</scope>
    <source>
        <strain evidence="6 7">DSM 16998</strain>
    </source>
</reference>
<comment type="caution">
    <text evidence="6">The sequence shown here is derived from an EMBL/GenBank/DDBJ whole genome shotgun (WGS) entry which is preliminary data.</text>
</comment>
<keyword evidence="7" id="KW-1185">Reference proteome</keyword>
<comment type="subcellular location">
    <subcellularLocation>
        <location evidence="4">Periplasm</location>
    </subcellularLocation>
</comment>
<dbReference type="GO" id="GO:0001530">
    <property type="term" value="F:lipopolysaccharide binding"/>
    <property type="evidence" value="ECO:0007669"/>
    <property type="project" value="InterPro"/>
</dbReference>
<gene>
    <name evidence="4" type="primary">lptA</name>
    <name evidence="6" type="ORF">DES47_102931</name>
</gene>
<dbReference type="NCBIfam" id="TIGR03002">
    <property type="entry name" value="outer_YhbN_LptA"/>
    <property type="match status" value="1"/>
</dbReference>
<dbReference type="GO" id="GO:0030288">
    <property type="term" value="C:outer membrane-bounded periplasmic space"/>
    <property type="evidence" value="ECO:0007669"/>
    <property type="project" value="TreeGrafter"/>
</dbReference>
<comment type="similarity">
    <text evidence="4">Belongs to the LptA family.</text>
</comment>
<keyword evidence="1 4" id="KW-0813">Transport</keyword>
<evidence type="ECO:0000259" key="5">
    <source>
        <dbReference type="Pfam" id="PF03968"/>
    </source>
</evidence>
<dbReference type="Pfam" id="PF03968">
    <property type="entry name" value="LptD_N"/>
    <property type="match status" value="1"/>
</dbReference>
<evidence type="ECO:0000313" key="7">
    <source>
        <dbReference type="Proteomes" id="UP000295361"/>
    </source>
</evidence>
<dbReference type="InterPro" id="IPR014340">
    <property type="entry name" value="LptA"/>
</dbReference>
<comment type="function">
    <text evidence="4">Involved in the assembly of lipopolysaccharide (LPS). Required for the translocation of LPS from the inner membrane to the outer membrane.</text>
</comment>
<dbReference type="Gene3D" id="2.60.450.10">
    <property type="entry name" value="Lipopolysaccharide (LPS) transport protein A like domain"/>
    <property type="match status" value="1"/>
</dbReference>
<dbReference type="GO" id="GO:0015920">
    <property type="term" value="P:lipopolysaccharide transport"/>
    <property type="evidence" value="ECO:0007669"/>
    <property type="project" value="UniProtKB-UniRule"/>
</dbReference>
<evidence type="ECO:0000313" key="6">
    <source>
        <dbReference type="EMBL" id="TDP73184.1"/>
    </source>
</evidence>
<evidence type="ECO:0000256" key="3">
    <source>
        <dbReference type="ARBA" id="ARBA00022764"/>
    </source>
</evidence>
<dbReference type="Proteomes" id="UP000295361">
    <property type="component" value="Unassembled WGS sequence"/>
</dbReference>
<proteinExistence type="inferred from homology"/>
<organism evidence="6 7">
    <name type="scientific">Roseateles toxinivorans</name>
    <dbReference type="NCBI Taxonomy" id="270368"/>
    <lineage>
        <taxon>Bacteria</taxon>
        <taxon>Pseudomonadati</taxon>
        <taxon>Pseudomonadota</taxon>
        <taxon>Betaproteobacteria</taxon>
        <taxon>Burkholderiales</taxon>
        <taxon>Sphaerotilaceae</taxon>
        <taxon>Roseateles</taxon>
    </lineage>
</organism>
<name>A0A4V3CTQ2_9BURK</name>
<dbReference type="InterPro" id="IPR052037">
    <property type="entry name" value="LPS_export_LptA"/>
</dbReference>
<dbReference type="GO" id="GO:0043165">
    <property type="term" value="P:Gram-negative-bacterium-type cell outer membrane assembly"/>
    <property type="evidence" value="ECO:0007669"/>
    <property type="project" value="UniProtKB-UniRule"/>
</dbReference>
<dbReference type="EMBL" id="SNXS01000002">
    <property type="protein sequence ID" value="TDP73184.1"/>
    <property type="molecule type" value="Genomic_DNA"/>
</dbReference>
<dbReference type="InterPro" id="IPR005653">
    <property type="entry name" value="OstA-like_N"/>
</dbReference>
<dbReference type="PANTHER" id="PTHR36504:SF1">
    <property type="entry name" value="LIPOPOLYSACCHARIDE EXPORT SYSTEM PROTEIN LPTA"/>
    <property type="match status" value="1"/>
</dbReference>
<dbReference type="GO" id="GO:0017089">
    <property type="term" value="F:glycolipid transfer activity"/>
    <property type="evidence" value="ECO:0007669"/>
    <property type="project" value="TreeGrafter"/>
</dbReference>
<evidence type="ECO:0000256" key="1">
    <source>
        <dbReference type="ARBA" id="ARBA00022448"/>
    </source>
</evidence>
<feature type="chain" id="PRO_5021057068" description="Lipopolysaccharide export system protein LptA" evidence="4">
    <location>
        <begin position="35"/>
        <end position="202"/>
    </location>
</feature>
<dbReference type="InParanoid" id="A0A4V3CTQ2"/>
<dbReference type="AlphaFoldDB" id="A0A4V3CTQ2"/>
<protein>
    <recommendedName>
        <fullName evidence="4">Lipopolysaccharide export system protein LptA</fullName>
    </recommendedName>
</protein>
<sequence precursor="true">MVCKNCAAMPKPSKRLLALIAVAALLPLGTQAEKADRLKDLTIEADQRSVLDLIRRHYVVNGNVVMSQGTLTMRAHQAEVRETPDGYKTAVLTAGAGQMVSFRQKRDGVDEFIDGSAERIEYDSKLETVRFIGSAVVRRLRGTAVADEVTGALITYDNLAEVFSAAGGATPAANGRVKMTLAPRNAEAAASAVPGAKPASAR</sequence>
<evidence type="ECO:0000256" key="4">
    <source>
        <dbReference type="HAMAP-Rule" id="MF_01914"/>
    </source>
</evidence>
<feature type="signal peptide" evidence="4">
    <location>
        <begin position="1"/>
        <end position="34"/>
    </location>
</feature>